<evidence type="ECO:0000313" key="3">
    <source>
        <dbReference type="EMBL" id="BES88317.1"/>
    </source>
</evidence>
<dbReference type="SUPFAM" id="SSF57756">
    <property type="entry name" value="Retrovirus zinc finger-like domains"/>
    <property type="match status" value="1"/>
</dbReference>
<dbReference type="SMART" id="SM00343">
    <property type="entry name" value="ZnF_C2HC"/>
    <property type="match status" value="2"/>
</dbReference>
<feature type="region of interest" description="Disordered" evidence="1">
    <location>
        <begin position="1"/>
        <end position="55"/>
    </location>
</feature>
<feature type="compositionally biased region" description="Basic residues" evidence="1">
    <location>
        <begin position="231"/>
        <end position="240"/>
    </location>
</feature>
<dbReference type="EMBL" id="AP028909">
    <property type="protein sequence ID" value="BES88317.1"/>
    <property type="molecule type" value="Genomic_DNA"/>
</dbReference>
<dbReference type="Gene3D" id="4.10.60.10">
    <property type="entry name" value="Zinc finger, CCHC-type"/>
    <property type="match status" value="1"/>
</dbReference>
<keyword evidence="3" id="KW-0548">Nucleotidyltransferase</keyword>
<feature type="compositionally biased region" description="Basic and acidic residues" evidence="1">
    <location>
        <begin position="242"/>
        <end position="256"/>
    </location>
</feature>
<dbReference type="Proteomes" id="UP001307889">
    <property type="component" value="Chromosome 1"/>
</dbReference>
<dbReference type="GO" id="GO:0003964">
    <property type="term" value="F:RNA-directed DNA polymerase activity"/>
    <property type="evidence" value="ECO:0007669"/>
    <property type="project" value="UniProtKB-KW"/>
</dbReference>
<dbReference type="InterPro" id="IPR001878">
    <property type="entry name" value="Znf_CCHC"/>
</dbReference>
<keyword evidence="3" id="KW-0695">RNA-directed DNA polymerase</keyword>
<feature type="domain" description="CCHC-type" evidence="2">
    <location>
        <begin position="459"/>
        <end position="475"/>
    </location>
</feature>
<evidence type="ECO:0000256" key="1">
    <source>
        <dbReference type="SAM" id="MobiDB-lite"/>
    </source>
</evidence>
<protein>
    <submittedName>
        <fullName evidence="3">Reverse transcriptase (RNA-dependent DNA polymerase)</fullName>
    </submittedName>
</protein>
<reference evidence="3 4" key="1">
    <citation type="submission" date="2023-09" db="EMBL/GenBank/DDBJ databases">
        <title>Nesidiocoris tenuis whole genome shotgun sequence.</title>
        <authorList>
            <person name="Shibata T."/>
            <person name="Shimoda M."/>
            <person name="Kobayashi T."/>
            <person name="Uehara T."/>
        </authorList>
    </citation>
    <scope>NUCLEOTIDE SEQUENCE [LARGE SCALE GENOMIC DNA]</scope>
    <source>
        <strain evidence="3 4">Japan</strain>
    </source>
</reference>
<name>A0ABN7A7Q5_9HEMI</name>
<feature type="domain" description="CCHC-type" evidence="2">
    <location>
        <begin position="478"/>
        <end position="494"/>
    </location>
</feature>
<organism evidence="3 4">
    <name type="scientific">Nesidiocoris tenuis</name>
    <dbReference type="NCBI Taxonomy" id="355587"/>
    <lineage>
        <taxon>Eukaryota</taxon>
        <taxon>Metazoa</taxon>
        <taxon>Ecdysozoa</taxon>
        <taxon>Arthropoda</taxon>
        <taxon>Hexapoda</taxon>
        <taxon>Insecta</taxon>
        <taxon>Pterygota</taxon>
        <taxon>Neoptera</taxon>
        <taxon>Paraneoptera</taxon>
        <taxon>Hemiptera</taxon>
        <taxon>Heteroptera</taxon>
        <taxon>Panheteroptera</taxon>
        <taxon>Cimicomorpha</taxon>
        <taxon>Miridae</taxon>
        <taxon>Dicyphina</taxon>
        <taxon>Nesidiocoris</taxon>
    </lineage>
</organism>
<gene>
    <name evidence="3" type="ORF">NTJ_01124</name>
</gene>
<keyword evidence="3" id="KW-0808">Transferase</keyword>
<evidence type="ECO:0000313" key="4">
    <source>
        <dbReference type="Proteomes" id="UP001307889"/>
    </source>
</evidence>
<proteinExistence type="predicted"/>
<accession>A0ABN7A7Q5</accession>
<keyword evidence="4" id="KW-1185">Reference proteome</keyword>
<dbReference type="InterPro" id="IPR036875">
    <property type="entry name" value="Znf_CCHC_sf"/>
</dbReference>
<feature type="region of interest" description="Disordered" evidence="1">
    <location>
        <begin position="218"/>
        <end position="262"/>
    </location>
</feature>
<sequence>MEPVGTDSGSDGPRRRLSDPKVPSGSQGSPFTGKALMRSPDRPVKRPRSGPADAEIDDAVGNALQAESKSLTYRLSVFLNEQSKSMSPEHMEYIKTWNHRSADLLASVWKYVRQLEGKCLGMVQINRAAIAEAVREGISGARLQQCSCQSLSPIVRQVDGIREDFRSRFETSDQQGPQLKEAVEAMKTFDERIGKQGRFLEDQVRSCTQILKGWSDIPSAGTDTDEGGWIKKTRRKKTIVRPRQEDMGGGSDDKAKQGAAGRRLTYSQALGDPLPVVRAQIQARLAQEGGPTPAVRTGAVILSAEEGSAVSKLASLGSPAELGLGVKGARPGRNGDVIVELEERASVDDLLRHEAVRQAGLVARAAPTKRPRLVVHGVPSGLTQAEFESECIASNLPGLTAEEKKHGLLPLYKVGPRSLATVKWIVEVSPKVRMLILKEGRLKVGWFSCRAADDVSVTRCWKCHGFGHVAKLCLGETYCGYCAEKGHTYRDCKKEGPPKCFNCAQAKLNANHDAAHPACPSLIRAVELQVKRTDYGTAQ</sequence>
<evidence type="ECO:0000259" key="2">
    <source>
        <dbReference type="SMART" id="SM00343"/>
    </source>
</evidence>